<comment type="caution">
    <text evidence="1">The sequence shown here is derived from an EMBL/GenBank/DDBJ whole genome shotgun (WGS) entry which is preliminary data.</text>
</comment>
<reference evidence="1 2" key="1">
    <citation type="journal article" date="2020" name="G3 (Bethesda)">
        <title>Improved Reference Genome for Cyclotella cryptica CCMP332, a Model for Cell Wall Morphogenesis, Salinity Adaptation, and Lipid Production in Diatoms (Bacillariophyta).</title>
        <authorList>
            <person name="Roberts W.R."/>
            <person name="Downey K.M."/>
            <person name="Ruck E.C."/>
            <person name="Traller J.C."/>
            <person name="Alverson A.J."/>
        </authorList>
    </citation>
    <scope>NUCLEOTIDE SEQUENCE [LARGE SCALE GENOMIC DNA]</scope>
    <source>
        <strain evidence="1 2">CCMP332</strain>
    </source>
</reference>
<protein>
    <submittedName>
        <fullName evidence="1">Uncharacterized protein</fullName>
    </submittedName>
</protein>
<sequence length="57" mass="6172">MGERGRQKLAQLLAGMKNMAGQVPSCQGRADVPHDIHAVQYNTCIVLYTRTAQADGT</sequence>
<accession>A0ABD3PWW3</accession>
<name>A0ABD3PWW3_9STRA</name>
<proteinExistence type="predicted"/>
<organism evidence="1 2">
    <name type="scientific">Cyclotella cryptica</name>
    <dbReference type="NCBI Taxonomy" id="29204"/>
    <lineage>
        <taxon>Eukaryota</taxon>
        <taxon>Sar</taxon>
        <taxon>Stramenopiles</taxon>
        <taxon>Ochrophyta</taxon>
        <taxon>Bacillariophyta</taxon>
        <taxon>Coscinodiscophyceae</taxon>
        <taxon>Thalassiosirophycidae</taxon>
        <taxon>Stephanodiscales</taxon>
        <taxon>Stephanodiscaceae</taxon>
        <taxon>Cyclotella</taxon>
    </lineage>
</organism>
<dbReference type="EMBL" id="JABMIG020000100">
    <property type="protein sequence ID" value="KAL3792580.1"/>
    <property type="molecule type" value="Genomic_DNA"/>
</dbReference>
<dbReference type="AlphaFoldDB" id="A0ABD3PWW3"/>
<keyword evidence="2" id="KW-1185">Reference proteome</keyword>
<dbReference type="Proteomes" id="UP001516023">
    <property type="component" value="Unassembled WGS sequence"/>
</dbReference>
<evidence type="ECO:0000313" key="1">
    <source>
        <dbReference type="EMBL" id="KAL3792580.1"/>
    </source>
</evidence>
<evidence type="ECO:0000313" key="2">
    <source>
        <dbReference type="Proteomes" id="UP001516023"/>
    </source>
</evidence>
<gene>
    <name evidence="1" type="ORF">HJC23_005550</name>
</gene>